<feature type="region of interest" description="Disordered" evidence="1">
    <location>
        <begin position="1"/>
        <end position="33"/>
    </location>
</feature>
<comment type="caution">
    <text evidence="2">The sequence shown here is derived from an EMBL/GenBank/DDBJ whole genome shotgun (WGS) entry which is preliminary data.</text>
</comment>
<reference evidence="2 3" key="1">
    <citation type="journal article" date="2019" name="Int. J. Syst. Evol. Microbiol.">
        <title>The Global Catalogue of Microorganisms (GCM) 10K type strain sequencing project: providing services to taxonomists for standard genome sequencing and annotation.</title>
        <authorList>
            <consortium name="The Broad Institute Genomics Platform"/>
            <consortium name="The Broad Institute Genome Sequencing Center for Infectious Disease"/>
            <person name="Wu L."/>
            <person name="Ma J."/>
        </authorList>
    </citation>
    <scope>NUCLEOTIDE SEQUENCE [LARGE SCALE GENOMIC DNA]</scope>
    <source>
        <strain evidence="2 3">YIM 94188</strain>
    </source>
</reference>
<sequence>MADGQTTFNAFARGVTDDTESDADADADAADDGRADVAEAGETLARVYETLTGEELVPASTFHVGTTADAARLTKLSASVVENAVEERIPPGYRPEREEWVQDAAATLGRVYATLTGEDEPIPEEAFDALDASDIALLTKATASMIEKNVTADAEDTPVDLPYYQ</sequence>
<organism evidence="2 3">
    <name type="scientific">Halopelagius fulvigenes</name>
    <dbReference type="NCBI Taxonomy" id="1198324"/>
    <lineage>
        <taxon>Archaea</taxon>
        <taxon>Methanobacteriati</taxon>
        <taxon>Methanobacteriota</taxon>
        <taxon>Stenosarchaea group</taxon>
        <taxon>Halobacteria</taxon>
        <taxon>Halobacteriales</taxon>
        <taxon>Haloferacaceae</taxon>
    </lineage>
</organism>
<dbReference type="EMBL" id="JBHSXH010000003">
    <property type="protein sequence ID" value="MFC6823490.1"/>
    <property type="molecule type" value="Genomic_DNA"/>
</dbReference>
<evidence type="ECO:0000313" key="2">
    <source>
        <dbReference type="EMBL" id="MFC6823490.1"/>
    </source>
</evidence>
<dbReference type="AlphaFoldDB" id="A0ABD5TS97"/>
<name>A0ABD5TS97_9EURY</name>
<dbReference type="Proteomes" id="UP001596408">
    <property type="component" value="Unassembled WGS sequence"/>
</dbReference>
<evidence type="ECO:0000256" key="1">
    <source>
        <dbReference type="SAM" id="MobiDB-lite"/>
    </source>
</evidence>
<dbReference type="RefSeq" id="WP_379691922.1">
    <property type="nucleotide sequence ID" value="NZ_JBHSXH010000003.1"/>
</dbReference>
<feature type="compositionally biased region" description="Acidic residues" evidence="1">
    <location>
        <begin position="17"/>
        <end position="30"/>
    </location>
</feature>
<gene>
    <name evidence="2" type="ORF">ACFQEV_00500</name>
</gene>
<proteinExistence type="predicted"/>
<evidence type="ECO:0000313" key="3">
    <source>
        <dbReference type="Proteomes" id="UP001596408"/>
    </source>
</evidence>
<accession>A0ABD5TS97</accession>
<keyword evidence="3" id="KW-1185">Reference proteome</keyword>
<protein>
    <submittedName>
        <fullName evidence="2">Uncharacterized protein</fullName>
    </submittedName>
</protein>